<dbReference type="EMBL" id="KV453934">
    <property type="protein sequence ID" value="ODV72663.1"/>
    <property type="molecule type" value="Genomic_DNA"/>
</dbReference>
<protein>
    <submittedName>
        <fullName evidence="1">Uncharacterized protein</fullName>
    </submittedName>
</protein>
<evidence type="ECO:0000313" key="2">
    <source>
        <dbReference type="Proteomes" id="UP000094389"/>
    </source>
</evidence>
<dbReference type="AlphaFoldDB" id="A0A1E4RZI6"/>
<dbReference type="RefSeq" id="XP_020069702.1">
    <property type="nucleotide sequence ID" value="XM_020216537.1"/>
</dbReference>
<reference evidence="1 2" key="1">
    <citation type="journal article" date="2016" name="Proc. Natl. Acad. Sci. U.S.A.">
        <title>Comparative genomics of biotechnologically important yeasts.</title>
        <authorList>
            <person name="Riley R."/>
            <person name="Haridas S."/>
            <person name="Wolfe K.H."/>
            <person name="Lopes M.R."/>
            <person name="Hittinger C.T."/>
            <person name="Goeker M."/>
            <person name="Salamov A.A."/>
            <person name="Wisecaver J.H."/>
            <person name="Long T.M."/>
            <person name="Calvey C.H."/>
            <person name="Aerts A.L."/>
            <person name="Barry K.W."/>
            <person name="Choi C."/>
            <person name="Clum A."/>
            <person name="Coughlan A.Y."/>
            <person name="Deshpande S."/>
            <person name="Douglass A.P."/>
            <person name="Hanson S.J."/>
            <person name="Klenk H.-P."/>
            <person name="LaButti K.M."/>
            <person name="Lapidus A."/>
            <person name="Lindquist E.A."/>
            <person name="Lipzen A.M."/>
            <person name="Meier-Kolthoff J.P."/>
            <person name="Ohm R.A."/>
            <person name="Otillar R.P."/>
            <person name="Pangilinan J.L."/>
            <person name="Peng Y."/>
            <person name="Rokas A."/>
            <person name="Rosa C.A."/>
            <person name="Scheuner C."/>
            <person name="Sibirny A.A."/>
            <person name="Slot J.C."/>
            <person name="Stielow J.B."/>
            <person name="Sun H."/>
            <person name="Kurtzman C.P."/>
            <person name="Blackwell M."/>
            <person name="Grigoriev I.V."/>
            <person name="Jeffries T.W."/>
        </authorList>
    </citation>
    <scope>NUCLEOTIDE SEQUENCE [LARGE SCALE GENOMIC DNA]</scope>
    <source>
        <strain evidence="2">ATCC 18201 / CBS 1600 / BCRC 20928 / JCM 3617 / NBRC 0987 / NRRL Y-1542</strain>
    </source>
</reference>
<keyword evidence="2" id="KW-1185">Reference proteome</keyword>
<sequence length="60" mass="6873">MSAKHTATRDLPKGPVDLLTAWFPRAKKEITLNKTDRSNLESEEEYQARIAEVNKLGKFK</sequence>
<feature type="non-terminal residue" evidence="1">
    <location>
        <position position="60"/>
    </location>
</feature>
<evidence type="ECO:0000313" key="1">
    <source>
        <dbReference type="EMBL" id="ODV72663.1"/>
    </source>
</evidence>
<dbReference type="Proteomes" id="UP000094389">
    <property type="component" value="Unassembled WGS sequence"/>
</dbReference>
<dbReference type="GeneID" id="30990933"/>
<organism evidence="1 2">
    <name type="scientific">Cyberlindnera jadinii (strain ATCC 18201 / CBS 1600 / BCRC 20928 / JCM 3617 / NBRC 0987 / NRRL Y-1542)</name>
    <name type="common">Torula yeast</name>
    <name type="synonym">Candida utilis</name>
    <dbReference type="NCBI Taxonomy" id="983966"/>
    <lineage>
        <taxon>Eukaryota</taxon>
        <taxon>Fungi</taxon>
        <taxon>Dikarya</taxon>
        <taxon>Ascomycota</taxon>
        <taxon>Saccharomycotina</taxon>
        <taxon>Saccharomycetes</taxon>
        <taxon>Phaffomycetales</taxon>
        <taxon>Phaffomycetaceae</taxon>
        <taxon>Cyberlindnera</taxon>
    </lineage>
</organism>
<gene>
    <name evidence="1" type="ORF">CYBJADRAFT_174102</name>
</gene>
<accession>A0A1E4RZI6</accession>
<proteinExistence type="predicted"/>
<name>A0A1E4RZI6_CYBJN</name>